<feature type="non-terminal residue" evidence="1">
    <location>
        <position position="50"/>
    </location>
</feature>
<organism evidence="1">
    <name type="scientific">Pongo abelii</name>
    <name type="common">Sumatran orangutan</name>
    <name type="synonym">Pongo pygmaeus abelii</name>
    <dbReference type="NCBI Taxonomy" id="9601"/>
    <lineage>
        <taxon>Eukaryota</taxon>
        <taxon>Metazoa</taxon>
        <taxon>Chordata</taxon>
        <taxon>Craniata</taxon>
        <taxon>Vertebrata</taxon>
        <taxon>Euteleostomi</taxon>
        <taxon>Mammalia</taxon>
        <taxon>Eutheria</taxon>
        <taxon>Euarchontoglires</taxon>
        <taxon>Primates</taxon>
        <taxon>Haplorrhini</taxon>
        <taxon>Catarrhini</taxon>
        <taxon>Hominidae</taxon>
        <taxon>Pongo</taxon>
    </lineage>
</organism>
<protein>
    <submittedName>
        <fullName evidence="1">TUBA1B isoform 2</fullName>
    </submittedName>
</protein>
<proteinExistence type="predicted"/>
<reference evidence="1" key="1">
    <citation type="submission" date="2017-12" db="EMBL/GenBank/DDBJ databases">
        <title>High-resolution comparative analysis of great ape genomes.</title>
        <authorList>
            <person name="Pollen A."/>
            <person name="Hastie A."/>
            <person name="Hormozdiari F."/>
            <person name="Dougherty M."/>
            <person name="Liu R."/>
            <person name="Chaisson M."/>
            <person name="Hoppe E."/>
            <person name="Hill C."/>
            <person name="Pang A."/>
            <person name="Hillier L."/>
            <person name="Baker C."/>
            <person name="Armstrong J."/>
            <person name="Shendure J."/>
            <person name="Paten B."/>
            <person name="Wilson R."/>
            <person name="Chao H."/>
            <person name="Schneider V."/>
            <person name="Ventura M."/>
            <person name="Kronenberg Z."/>
            <person name="Murali S."/>
            <person name="Gordon D."/>
            <person name="Cantsilieris S."/>
            <person name="Munson K."/>
            <person name="Nelson B."/>
            <person name="Raja A."/>
            <person name="Underwood J."/>
            <person name="Diekhans M."/>
            <person name="Fiddes I."/>
            <person name="Haussler D."/>
            <person name="Eichler E."/>
        </authorList>
    </citation>
    <scope>NUCLEOTIDE SEQUENCE [LARGE SCALE GENOMIC DNA]</scope>
    <source>
        <strain evidence="1">Susie</strain>
    </source>
</reference>
<sequence length="50" mass="5553">MRRWGAQERAPGIAHSSCAAEPRPLSLRTDISSALVWPRASCARSCPEMW</sequence>
<accession>A0A2J8SYP7</accession>
<evidence type="ECO:0000313" key="1">
    <source>
        <dbReference type="EMBL" id="PNJ25873.1"/>
    </source>
</evidence>
<dbReference type="AlphaFoldDB" id="A0A2J8SYP7"/>
<comment type="caution">
    <text evidence="1">The sequence shown here is derived from an EMBL/GenBank/DDBJ whole genome shotgun (WGS) entry which is preliminary data.</text>
</comment>
<name>A0A2J8SYP7_PONAB</name>
<dbReference type="EMBL" id="NDHI03003535">
    <property type="protein sequence ID" value="PNJ25873.1"/>
    <property type="molecule type" value="Genomic_DNA"/>
</dbReference>
<gene>
    <name evidence="1" type="ORF">CR201_G0039515</name>
</gene>